<dbReference type="InterPro" id="IPR003531">
    <property type="entry name" value="Hempt_rcpt_S_F1_CS"/>
</dbReference>
<keyword evidence="5 15" id="KW-0812">Transmembrane</keyword>
<dbReference type="PROSITE" id="PS01355">
    <property type="entry name" value="HEMATOPO_REC_S_F1"/>
    <property type="match status" value="1"/>
</dbReference>
<reference evidence="17" key="1">
    <citation type="submission" date="2023-12" db="EMBL/GenBank/DDBJ databases">
        <authorList>
            <person name="Brown T."/>
        </authorList>
    </citation>
    <scope>NUCLEOTIDE SEQUENCE</scope>
</reference>
<keyword evidence="4" id="KW-0597">Phosphoprotein</keyword>
<keyword evidence="18" id="KW-1185">Reference proteome</keyword>
<dbReference type="Gene3D" id="2.60.40.10">
    <property type="entry name" value="Immunoglobulins"/>
    <property type="match status" value="1"/>
</dbReference>
<comment type="subcellular location">
    <subcellularLocation>
        <location evidence="1">Membrane</location>
        <topology evidence="1">Single-pass type I membrane protein</topology>
    </subcellularLocation>
</comment>
<dbReference type="PANTHER" id="PTHR23037:SF27">
    <property type="entry name" value="INTERLEUKIN-7 RECEPTOR SUBUNIT ALPHA"/>
    <property type="match status" value="1"/>
</dbReference>
<sequence length="487" mass="54988">MYDPTKLLCQRTCFARSPLLRSCFHSWGLRMTILGTAFGVVFCLLRVVSGESGYAQNGDLEDAEPDYSFSCYSQLEVSGSQHLLRCAFEDPDVNSTHLRLEICEGLLDIKCLNFSKLQEIYFIKTNKFLLIGDSKICVKLGQRILTCRKMNIVQIVKPEAPFDVRVIYREEANDFVVTFNTSHLQKKYVKNLIHDVAYRQEKNEDDWMHVNLSSTTLTLLQRKLQPDAMYEIKVRSIPTGYYKGFWSEWSPSFHFRTPEPKGPGKMEPVLLIVSILSFFSVAVMVILACVLWKKRIKPIIWPSLPDHKKTLEHLCKKPKKNLTVSFNPESFLDCQIHKVDGIQARDEVEGFLQDTFPVPLEESENQRFGGSVQGPNWPSKHAVITPKTFRGDASRRCLAGNGSVCGTPVLPSSRSPDCREGGKNGPHVYQGLLLGPGTTNATLHPPFPFQSEILTLNPAAQGQLLLTPLGSNQEEAYVTMSSFYQNQ</sequence>
<evidence type="ECO:0000256" key="15">
    <source>
        <dbReference type="SAM" id="Phobius"/>
    </source>
</evidence>
<evidence type="ECO:0000256" key="7">
    <source>
        <dbReference type="ARBA" id="ARBA00022843"/>
    </source>
</evidence>
<dbReference type="PANTHER" id="PTHR23037">
    <property type="entry name" value="CYTOKINE RECEPTOR"/>
    <property type="match status" value="1"/>
</dbReference>
<evidence type="ECO:0000313" key="17">
    <source>
        <dbReference type="EMBL" id="CAK6444123.1"/>
    </source>
</evidence>
<keyword evidence="11" id="KW-0675">Receptor</keyword>
<feature type="domain" description="Fibronectin type-III" evidence="16">
    <location>
        <begin position="160"/>
        <end position="260"/>
    </location>
</feature>
<dbReference type="CDD" id="cd00063">
    <property type="entry name" value="FN3"/>
    <property type="match status" value="1"/>
</dbReference>
<dbReference type="PROSITE" id="PS50853">
    <property type="entry name" value="FN3"/>
    <property type="match status" value="1"/>
</dbReference>
<evidence type="ECO:0000256" key="3">
    <source>
        <dbReference type="ARBA" id="ARBA00018930"/>
    </source>
</evidence>
<dbReference type="Pfam" id="PF18447">
    <property type="entry name" value="FN3_7"/>
    <property type="match status" value="1"/>
</dbReference>
<protein>
    <recommendedName>
        <fullName evidence="3">Interleukin-7 receptor subunit alpha</fullName>
    </recommendedName>
</protein>
<keyword evidence="9 15" id="KW-0472">Membrane</keyword>
<proteinExistence type="inferred from homology"/>
<comment type="function">
    <text evidence="13">Receptor for interleukin-7. Also acts as a receptor for thymic stromal lymphopoietin (TSLP).</text>
</comment>
<name>A0ABP0A0U9_PIPNA</name>
<dbReference type="Proteomes" id="UP001314169">
    <property type="component" value="Chromosome 4"/>
</dbReference>
<gene>
    <name evidence="17" type="ORF">MPIPNATIZW_LOCUS12429</name>
</gene>
<feature type="transmembrane region" description="Helical" evidence="15">
    <location>
        <begin position="269"/>
        <end position="292"/>
    </location>
</feature>
<evidence type="ECO:0000256" key="11">
    <source>
        <dbReference type="ARBA" id="ARBA00023170"/>
    </source>
</evidence>
<keyword evidence="7" id="KW-0832">Ubl conjugation</keyword>
<evidence type="ECO:0000256" key="1">
    <source>
        <dbReference type="ARBA" id="ARBA00004479"/>
    </source>
</evidence>
<dbReference type="InterPro" id="IPR040997">
    <property type="entry name" value="FN3_7"/>
</dbReference>
<accession>A0ABP0A0U9</accession>
<evidence type="ECO:0000256" key="4">
    <source>
        <dbReference type="ARBA" id="ARBA00022553"/>
    </source>
</evidence>
<evidence type="ECO:0000256" key="10">
    <source>
        <dbReference type="ARBA" id="ARBA00023157"/>
    </source>
</evidence>
<evidence type="ECO:0000256" key="2">
    <source>
        <dbReference type="ARBA" id="ARBA00008280"/>
    </source>
</evidence>
<dbReference type="EMBL" id="OY882861">
    <property type="protein sequence ID" value="CAK6444123.1"/>
    <property type="molecule type" value="Genomic_DNA"/>
</dbReference>
<comment type="similarity">
    <text evidence="2">Belongs to the type I cytokine receptor family. Type 4 subfamily.</text>
</comment>
<evidence type="ECO:0000256" key="8">
    <source>
        <dbReference type="ARBA" id="ARBA00022989"/>
    </source>
</evidence>
<keyword evidence="8 15" id="KW-1133">Transmembrane helix</keyword>
<dbReference type="InterPro" id="IPR013783">
    <property type="entry name" value="Ig-like_fold"/>
</dbReference>
<evidence type="ECO:0000256" key="13">
    <source>
        <dbReference type="ARBA" id="ARBA00025125"/>
    </source>
</evidence>
<dbReference type="Gene3D" id="2.60.40.1870">
    <property type="match status" value="1"/>
</dbReference>
<evidence type="ECO:0000313" key="18">
    <source>
        <dbReference type="Proteomes" id="UP001314169"/>
    </source>
</evidence>
<evidence type="ECO:0000256" key="9">
    <source>
        <dbReference type="ARBA" id="ARBA00023136"/>
    </source>
</evidence>
<dbReference type="InterPro" id="IPR003961">
    <property type="entry name" value="FN3_dom"/>
</dbReference>
<evidence type="ECO:0000256" key="14">
    <source>
        <dbReference type="ARBA" id="ARBA00047072"/>
    </source>
</evidence>
<evidence type="ECO:0000256" key="6">
    <source>
        <dbReference type="ARBA" id="ARBA00022729"/>
    </source>
</evidence>
<keyword evidence="12" id="KW-0325">Glycoprotein</keyword>
<organism evidence="17 18">
    <name type="scientific">Pipistrellus nathusii</name>
    <name type="common">Nathusius' pipistrelle</name>
    <dbReference type="NCBI Taxonomy" id="59473"/>
    <lineage>
        <taxon>Eukaryota</taxon>
        <taxon>Metazoa</taxon>
        <taxon>Chordata</taxon>
        <taxon>Craniata</taxon>
        <taxon>Vertebrata</taxon>
        <taxon>Euteleostomi</taxon>
        <taxon>Mammalia</taxon>
        <taxon>Eutheria</taxon>
        <taxon>Laurasiatheria</taxon>
        <taxon>Chiroptera</taxon>
        <taxon>Yangochiroptera</taxon>
        <taxon>Vespertilionidae</taxon>
        <taxon>Pipistrellus</taxon>
    </lineage>
</organism>
<keyword evidence="10" id="KW-1015">Disulfide bond</keyword>
<evidence type="ECO:0000259" key="16">
    <source>
        <dbReference type="PROSITE" id="PS50853"/>
    </source>
</evidence>
<evidence type="ECO:0000256" key="12">
    <source>
        <dbReference type="ARBA" id="ARBA00023180"/>
    </source>
</evidence>
<comment type="subunit">
    <text evidence="14">The IL7 receptor is a heterodimer of IL7R and IL2RG. The TSLP receptor is a heterodimer of CRLF2 and IL7R. Interacts with CD53.</text>
</comment>
<dbReference type="InterPro" id="IPR036116">
    <property type="entry name" value="FN3_sf"/>
</dbReference>
<keyword evidence="6" id="KW-0732">Signal</keyword>
<dbReference type="SUPFAM" id="SSF49265">
    <property type="entry name" value="Fibronectin type III"/>
    <property type="match status" value="1"/>
</dbReference>
<evidence type="ECO:0000256" key="5">
    <source>
        <dbReference type="ARBA" id="ARBA00022692"/>
    </source>
</evidence>